<protein>
    <submittedName>
        <fullName evidence="1">Uncharacterized protein</fullName>
    </submittedName>
</protein>
<organism evidence="1">
    <name type="scientific">Steinernema carpocapsae</name>
    <name type="common">Entomopathogenic nematode</name>
    <dbReference type="NCBI Taxonomy" id="34508"/>
    <lineage>
        <taxon>Eukaryota</taxon>
        <taxon>Metazoa</taxon>
        <taxon>Ecdysozoa</taxon>
        <taxon>Nematoda</taxon>
        <taxon>Chromadorea</taxon>
        <taxon>Rhabditida</taxon>
        <taxon>Tylenchina</taxon>
        <taxon>Panagrolaimomorpha</taxon>
        <taxon>Strongyloidoidea</taxon>
        <taxon>Steinernematidae</taxon>
        <taxon>Steinernema</taxon>
    </lineage>
</organism>
<accession>A0A4U5NF91</accession>
<sequence>MRRNGRTADETQLAAPDRSHFSLRREPFQPGRWLLSGRFPRYRHAILGTLDLALANKIHIFRNQRVEIYLPTNFQLDLKFTLGNVPL</sequence>
<dbReference type="EMBL" id="AZBU02000004">
    <property type="protein sequence ID" value="TKR81346.1"/>
    <property type="molecule type" value="Genomic_DNA"/>
</dbReference>
<name>A0A4U5NF91_STECR</name>
<gene>
    <name evidence="1" type="ORF">L596_015229</name>
</gene>
<reference evidence="1" key="2">
    <citation type="journal article" date="2015" name="Genome Biol.">
        <title>Comparative genomics of Steinernema reveals deeply conserved gene regulatory networks.</title>
        <authorList>
            <person name="Dillman A.R."/>
            <person name="Macchietto M."/>
            <person name="Porter C.F."/>
            <person name="Rogers A."/>
            <person name="Williams B."/>
            <person name="Antoshechkin I."/>
            <person name="Lee M.M."/>
            <person name="Goodwin Z."/>
            <person name="Lu X."/>
            <person name="Lewis E.E."/>
            <person name="Goodrich-Blair H."/>
            <person name="Stock S.P."/>
            <person name="Adams B.J."/>
            <person name="Sternberg P.W."/>
            <person name="Mortazavi A."/>
        </authorList>
    </citation>
    <scope>NUCLEOTIDE SEQUENCE [LARGE SCALE GENOMIC DNA]</scope>
    <source>
        <strain evidence="1">ALL</strain>
    </source>
</reference>
<dbReference type="AlphaFoldDB" id="A0A4U5NF91"/>
<proteinExistence type="predicted"/>
<comment type="caution">
    <text evidence="1">The sequence shown here is derived from an EMBL/GenBank/DDBJ whole genome shotgun (WGS) entry which is preliminary data.</text>
</comment>
<reference evidence="1" key="3">
    <citation type="journal article" date="2019" name="G3 (Bethesda)">
        <title>Hybrid Assembly of the Genome of the Entomopathogenic Nematode Steinernema carpocapsae Identifies the X-Chromosome.</title>
        <authorList>
            <person name="Serra L."/>
            <person name="Macchietto M."/>
            <person name="Macias-Munoz A."/>
            <person name="McGill C.J."/>
            <person name="Rodriguez I.M."/>
            <person name="Rodriguez B."/>
            <person name="Murad R."/>
            <person name="Mortazavi A."/>
        </authorList>
    </citation>
    <scope>NUCLEOTIDE SEQUENCE</scope>
    <source>
        <strain evidence="1">ALL</strain>
    </source>
</reference>
<evidence type="ECO:0000313" key="1">
    <source>
        <dbReference type="EMBL" id="TKR81346.1"/>
    </source>
</evidence>
<reference evidence="1" key="1">
    <citation type="submission" date="2013-11" db="EMBL/GenBank/DDBJ databases">
        <authorList>
            <person name="Sternberg P."/>
            <person name="Dillman A."/>
            <person name="Macchietto M."/>
        </authorList>
    </citation>
    <scope>NUCLEOTIDE SEQUENCE</scope>
    <source>
        <strain evidence="1">ALL</strain>
    </source>
</reference>